<evidence type="ECO:0000256" key="1">
    <source>
        <dbReference type="SAM" id="Phobius"/>
    </source>
</evidence>
<feature type="transmembrane region" description="Helical" evidence="1">
    <location>
        <begin position="127"/>
        <end position="150"/>
    </location>
</feature>
<keyword evidence="1" id="KW-1133">Transmembrane helix</keyword>
<name>L1J2T9_GUITC</name>
<dbReference type="EnsemblProtists" id="EKX42410">
    <property type="protein sequence ID" value="EKX42410"/>
    <property type="gene ID" value="GUITHDRAFT_111686"/>
</dbReference>
<sequence>MPDSSCFLLAGFSLVQSAFPIYYAYSWANIDSTDTNENTHNTSLYKVFGTYVGVLWLLTIVNILAPLIGIGDDRGQRNFIRTIAFLLNLLGGLAVTVLGIWIIAAVFPTTACVKLGLMAASSHWACSAYHIISWMHFIIFCLLALFLILLPCLIESLKRPIHDILNTAGTRSICPDSIIDWIHSMLGCCEKIVLKPYTLGPIVPPLVAVNSYPVLTPVVSSPGVVALQPPVLHQTQIPVSPF</sequence>
<organism evidence="2">
    <name type="scientific">Guillardia theta (strain CCMP2712)</name>
    <name type="common">Cryptophyte</name>
    <dbReference type="NCBI Taxonomy" id="905079"/>
    <lineage>
        <taxon>Eukaryota</taxon>
        <taxon>Cryptophyceae</taxon>
        <taxon>Pyrenomonadales</taxon>
        <taxon>Geminigeraceae</taxon>
        <taxon>Guillardia</taxon>
    </lineage>
</organism>
<feature type="transmembrane region" description="Helical" evidence="1">
    <location>
        <begin position="83"/>
        <end position="107"/>
    </location>
</feature>
<reference evidence="4" key="2">
    <citation type="submission" date="2012-11" db="EMBL/GenBank/DDBJ databases">
        <authorList>
            <person name="Kuo A."/>
            <person name="Curtis B.A."/>
            <person name="Tanifuji G."/>
            <person name="Burki F."/>
            <person name="Gruber A."/>
            <person name="Irimia M."/>
            <person name="Maruyama S."/>
            <person name="Arias M.C."/>
            <person name="Ball S.G."/>
            <person name="Gile G.H."/>
            <person name="Hirakawa Y."/>
            <person name="Hopkins J.F."/>
            <person name="Rensing S.A."/>
            <person name="Schmutz J."/>
            <person name="Symeonidi A."/>
            <person name="Elias M."/>
            <person name="Eveleigh R.J."/>
            <person name="Herman E.K."/>
            <person name="Klute M.J."/>
            <person name="Nakayama T."/>
            <person name="Obornik M."/>
            <person name="Reyes-Prieto A."/>
            <person name="Armbrust E.V."/>
            <person name="Aves S.J."/>
            <person name="Beiko R.G."/>
            <person name="Coutinho P."/>
            <person name="Dacks J.B."/>
            <person name="Durnford D.G."/>
            <person name="Fast N.M."/>
            <person name="Green B.R."/>
            <person name="Grisdale C."/>
            <person name="Hempe F."/>
            <person name="Henrissat B."/>
            <person name="Hoppner M.P."/>
            <person name="Ishida K.-I."/>
            <person name="Kim E."/>
            <person name="Koreny L."/>
            <person name="Kroth P.G."/>
            <person name="Liu Y."/>
            <person name="Malik S.-B."/>
            <person name="Maier U.G."/>
            <person name="McRose D."/>
            <person name="Mock T."/>
            <person name="Neilson J.A."/>
            <person name="Onodera N.T."/>
            <person name="Poole A.M."/>
            <person name="Pritham E.J."/>
            <person name="Richards T.A."/>
            <person name="Rocap G."/>
            <person name="Roy S.W."/>
            <person name="Sarai C."/>
            <person name="Schaack S."/>
            <person name="Shirato S."/>
            <person name="Slamovits C.H."/>
            <person name="Spencer D.F."/>
            <person name="Suzuki S."/>
            <person name="Worden A.Z."/>
            <person name="Zauner S."/>
            <person name="Barry K."/>
            <person name="Bell C."/>
            <person name="Bharti A.K."/>
            <person name="Crow J.A."/>
            <person name="Grimwood J."/>
            <person name="Kramer R."/>
            <person name="Lindquist E."/>
            <person name="Lucas S."/>
            <person name="Salamov A."/>
            <person name="McFadden G.I."/>
            <person name="Lane C.E."/>
            <person name="Keeling P.J."/>
            <person name="Gray M.W."/>
            <person name="Grigoriev I.V."/>
            <person name="Archibald J.M."/>
        </authorList>
    </citation>
    <scope>NUCLEOTIDE SEQUENCE</scope>
    <source>
        <strain evidence="4">CCMP2712</strain>
    </source>
</reference>
<dbReference type="RefSeq" id="XP_005829390.1">
    <property type="nucleotide sequence ID" value="XM_005829333.1"/>
</dbReference>
<evidence type="ECO:0000313" key="3">
    <source>
        <dbReference type="EnsemblProtists" id="EKX42410"/>
    </source>
</evidence>
<dbReference type="AlphaFoldDB" id="L1J2T9"/>
<reference evidence="2 4" key="1">
    <citation type="journal article" date="2012" name="Nature">
        <title>Algal genomes reveal evolutionary mosaicism and the fate of nucleomorphs.</title>
        <authorList>
            <consortium name="DOE Joint Genome Institute"/>
            <person name="Curtis B.A."/>
            <person name="Tanifuji G."/>
            <person name="Burki F."/>
            <person name="Gruber A."/>
            <person name="Irimia M."/>
            <person name="Maruyama S."/>
            <person name="Arias M.C."/>
            <person name="Ball S.G."/>
            <person name="Gile G.H."/>
            <person name="Hirakawa Y."/>
            <person name="Hopkins J.F."/>
            <person name="Kuo A."/>
            <person name="Rensing S.A."/>
            <person name="Schmutz J."/>
            <person name="Symeonidi A."/>
            <person name="Elias M."/>
            <person name="Eveleigh R.J."/>
            <person name="Herman E.K."/>
            <person name="Klute M.J."/>
            <person name="Nakayama T."/>
            <person name="Obornik M."/>
            <person name="Reyes-Prieto A."/>
            <person name="Armbrust E.V."/>
            <person name="Aves S.J."/>
            <person name="Beiko R.G."/>
            <person name="Coutinho P."/>
            <person name="Dacks J.B."/>
            <person name="Durnford D.G."/>
            <person name="Fast N.M."/>
            <person name="Green B.R."/>
            <person name="Grisdale C.J."/>
            <person name="Hempel F."/>
            <person name="Henrissat B."/>
            <person name="Hoppner M.P."/>
            <person name="Ishida K."/>
            <person name="Kim E."/>
            <person name="Koreny L."/>
            <person name="Kroth P.G."/>
            <person name="Liu Y."/>
            <person name="Malik S.B."/>
            <person name="Maier U.G."/>
            <person name="McRose D."/>
            <person name="Mock T."/>
            <person name="Neilson J.A."/>
            <person name="Onodera N.T."/>
            <person name="Poole A.M."/>
            <person name="Pritham E.J."/>
            <person name="Richards T.A."/>
            <person name="Rocap G."/>
            <person name="Roy S.W."/>
            <person name="Sarai C."/>
            <person name="Schaack S."/>
            <person name="Shirato S."/>
            <person name="Slamovits C.H."/>
            <person name="Spencer D.F."/>
            <person name="Suzuki S."/>
            <person name="Worden A.Z."/>
            <person name="Zauner S."/>
            <person name="Barry K."/>
            <person name="Bell C."/>
            <person name="Bharti A.K."/>
            <person name="Crow J.A."/>
            <person name="Grimwood J."/>
            <person name="Kramer R."/>
            <person name="Lindquist E."/>
            <person name="Lucas S."/>
            <person name="Salamov A."/>
            <person name="McFadden G.I."/>
            <person name="Lane C.E."/>
            <person name="Keeling P.J."/>
            <person name="Gray M.W."/>
            <person name="Grigoriev I.V."/>
            <person name="Archibald J.M."/>
        </authorList>
    </citation>
    <scope>NUCLEOTIDE SEQUENCE</scope>
    <source>
        <strain evidence="2 4">CCMP2712</strain>
    </source>
</reference>
<proteinExistence type="predicted"/>
<dbReference type="PaxDb" id="55529-EKX42410"/>
<keyword evidence="4" id="KW-1185">Reference proteome</keyword>
<dbReference type="GeneID" id="17298956"/>
<evidence type="ECO:0000313" key="4">
    <source>
        <dbReference type="Proteomes" id="UP000011087"/>
    </source>
</evidence>
<protein>
    <submittedName>
        <fullName evidence="2 3">Uncharacterized protein</fullName>
    </submittedName>
</protein>
<dbReference type="EMBL" id="JH993017">
    <property type="protein sequence ID" value="EKX42410.1"/>
    <property type="molecule type" value="Genomic_DNA"/>
</dbReference>
<keyword evidence="1" id="KW-0472">Membrane</keyword>
<reference evidence="3" key="3">
    <citation type="submission" date="2015-06" db="UniProtKB">
        <authorList>
            <consortium name="EnsemblProtists"/>
        </authorList>
    </citation>
    <scope>IDENTIFICATION</scope>
</reference>
<feature type="transmembrane region" description="Helical" evidence="1">
    <location>
        <begin position="44"/>
        <end position="71"/>
    </location>
</feature>
<dbReference type="Proteomes" id="UP000011087">
    <property type="component" value="Unassembled WGS sequence"/>
</dbReference>
<gene>
    <name evidence="2" type="ORF">GUITHDRAFT_111686</name>
</gene>
<dbReference type="KEGG" id="gtt:GUITHDRAFT_111686"/>
<accession>L1J2T9</accession>
<dbReference type="HOGENOM" id="CLU_1104502_0_0_1"/>
<evidence type="ECO:0000313" key="2">
    <source>
        <dbReference type="EMBL" id="EKX42410.1"/>
    </source>
</evidence>
<keyword evidence="1" id="KW-0812">Transmembrane</keyword>